<dbReference type="CDD" id="cd16026">
    <property type="entry name" value="GALNS_like"/>
    <property type="match status" value="1"/>
</dbReference>
<dbReference type="PANTHER" id="PTHR42693:SF33">
    <property type="entry name" value="ARYLSULFATASE"/>
    <property type="match status" value="1"/>
</dbReference>
<dbReference type="Gene3D" id="3.40.720.10">
    <property type="entry name" value="Alkaline Phosphatase, subunit A"/>
    <property type="match status" value="1"/>
</dbReference>
<reference evidence="10" key="1">
    <citation type="submission" date="2021-01" db="EMBL/GenBank/DDBJ databases">
        <title>Modified the classification status of verrucomicrobia.</title>
        <authorList>
            <person name="Feng X."/>
        </authorList>
    </citation>
    <scope>NUCLEOTIDE SEQUENCE</scope>
    <source>
        <strain evidence="10">KCTC 13126</strain>
    </source>
</reference>
<comment type="similarity">
    <text evidence="2">Belongs to the sulfatase family.</text>
</comment>
<dbReference type="InterPro" id="IPR017850">
    <property type="entry name" value="Alkaline_phosphatase_core_sf"/>
</dbReference>
<dbReference type="EMBL" id="JAENIL010000073">
    <property type="protein sequence ID" value="MBK1880170.1"/>
    <property type="molecule type" value="Genomic_DNA"/>
</dbReference>
<evidence type="ECO:0000256" key="6">
    <source>
        <dbReference type="ARBA" id="ARBA00022837"/>
    </source>
</evidence>
<protein>
    <submittedName>
        <fullName evidence="10">Sulfatase</fullName>
    </submittedName>
</protein>
<proteinExistence type="inferred from homology"/>
<dbReference type="Pfam" id="PF00884">
    <property type="entry name" value="Sulfatase"/>
    <property type="match status" value="1"/>
</dbReference>
<keyword evidence="6" id="KW-0106">Calcium</keyword>
<gene>
    <name evidence="10" type="ORF">JIN87_25010</name>
</gene>
<dbReference type="GO" id="GO:0046872">
    <property type="term" value="F:metal ion binding"/>
    <property type="evidence" value="ECO:0007669"/>
    <property type="project" value="UniProtKB-KW"/>
</dbReference>
<keyword evidence="5" id="KW-0378">Hydrolase</keyword>
<evidence type="ECO:0000256" key="1">
    <source>
        <dbReference type="ARBA" id="ARBA00001913"/>
    </source>
</evidence>
<evidence type="ECO:0000256" key="4">
    <source>
        <dbReference type="ARBA" id="ARBA00022729"/>
    </source>
</evidence>
<dbReference type="Gene3D" id="3.30.1120.10">
    <property type="match status" value="1"/>
</dbReference>
<dbReference type="PROSITE" id="PS00149">
    <property type="entry name" value="SULFATASE_2"/>
    <property type="match status" value="1"/>
</dbReference>
<accession>A0A934S2U8</accession>
<keyword evidence="11" id="KW-1185">Reference proteome</keyword>
<evidence type="ECO:0000313" key="11">
    <source>
        <dbReference type="Proteomes" id="UP000617628"/>
    </source>
</evidence>
<feature type="chain" id="PRO_5037412880" evidence="8">
    <location>
        <begin position="17"/>
        <end position="465"/>
    </location>
</feature>
<evidence type="ECO:0000256" key="3">
    <source>
        <dbReference type="ARBA" id="ARBA00022723"/>
    </source>
</evidence>
<dbReference type="Proteomes" id="UP000617628">
    <property type="component" value="Unassembled WGS sequence"/>
</dbReference>
<dbReference type="AlphaFoldDB" id="A0A934S2U8"/>
<keyword evidence="4 8" id="KW-0732">Signal</keyword>
<feature type="signal peptide" evidence="8">
    <location>
        <begin position="1"/>
        <end position="16"/>
    </location>
</feature>
<dbReference type="InterPro" id="IPR000917">
    <property type="entry name" value="Sulfatase_N"/>
</dbReference>
<evidence type="ECO:0000259" key="9">
    <source>
        <dbReference type="Pfam" id="PF00884"/>
    </source>
</evidence>
<evidence type="ECO:0000256" key="2">
    <source>
        <dbReference type="ARBA" id="ARBA00008779"/>
    </source>
</evidence>
<evidence type="ECO:0000256" key="5">
    <source>
        <dbReference type="ARBA" id="ARBA00022801"/>
    </source>
</evidence>
<sequence length="465" mass="52004">MRLLLLLLTFSCSLTAAERLPNFVVIFCDDLGYGDLACYGNPTIKTPNLDRMARQGQKWTQFYVADPVCTPSRAALLTGRYPIRNGMSSAKRAVLFPDSARGLPPSEITIAEVLKRKGYATAAVGKWHLGHLPKYLPTNQGFDSYYGIPYSNDMDKVKGKTNYKKAAVDPYYYADTNDFNVPLLENEMEIERPANQNTITRRYTERAVAFIEKNQERPFFLYLAHSMPHIPLFTSKAFREKSKRGVYGDVIEEIDWSVGRILKTIRDKGLEKDTVVVFTSDNGPWLAFQTHGGSAGPLRAGKGTTFEGGQRVPTLFWGPGYVKSGVVSEMGSTLDLMPTFAALAGAEPPQDRKMDGFDLSEVLKSKSESPRRDFHYWTKGTLHAVRSGPWKLHVMQREPVNYGKQAPMDGPELYHLENDISEAYDVAADNPEIVERLLAMISAHEADTADSLPDQLAERIVAETK</sequence>
<dbReference type="RefSeq" id="WP_200358836.1">
    <property type="nucleotide sequence ID" value="NZ_JAENIL010000073.1"/>
</dbReference>
<dbReference type="InterPro" id="IPR050738">
    <property type="entry name" value="Sulfatase"/>
</dbReference>
<evidence type="ECO:0000256" key="7">
    <source>
        <dbReference type="ARBA" id="ARBA00023180"/>
    </source>
</evidence>
<name>A0A934S2U8_9BACT</name>
<dbReference type="FunFam" id="3.40.720.10:FF:000023">
    <property type="entry name" value="Arylsulfatase A"/>
    <property type="match status" value="1"/>
</dbReference>
<organism evidence="10 11">
    <name type="scientific">Pelagicoccus mobilis</name>
    <dbReference type="NCBI Taxonomy" id="415221"/>
    <lineage>
        <taxon>Bacteria</taxon>
        <taxon>Pseudomonadati</taxon>
        <taxon>Verrucomicrobiota</taxon>
        <taxon>Opitutia</taxon>
        <taxon>Puniceicoccales</taxon>
        <taxon>Pelagicoccaceae</taxon>
        <taxon>Pelagicoccus</taxon>
    </lineage>
</organism>
<evidence type="ECO:0000256" key="8">
    <source>
        <dbReference type="SAM" id="SignalP"/>
    </source>
</evidence>
<comment type="caution">
    <text evidence="10">The sequence shown here is derived from an EMBL/GenBank/DDBJ whole genome shotgun (WGS) entry which is preliminary data.</text>
</comment>
<dbReference type="SUPFAM" id="SSF53649">
    <property type="entry name" value="Alkaline phosphatase-like"/>
    <property type="match status" value="1"/>
</dbReference>
<dbReference type="GO" id="GO:0004065">
    <property type="term" value="F:arylsulfatase activity"/>
    <property type="evidence" value="ECO:0007669"/>
    <property type="project" value="TreeGrafter"/>
</dbReference>
<comment type="cofactor">
    <cofactor evidence="1">
        <name>Ca(2+)</name>
        <dbReference type="ChEBI" id="CHEBI:29108"/>
    </cofactor>
</comment>
<keyword evidence="3" id="KW-0479">Metal-binding</keyword>
<evidence type="ECO:0000313" key="10">
    <source>
        <dbReference type="EMBL" id="MBK1880170.1"/>
    </source>
</evidence>
<dbReference type="InterPro" id="IPR024607">
    <property type="entry name" value="Sulfatase_CS"/>
</dbReference>
<feature type="domain" description="Sulfatase N-terminal" evidence="9">
    <location>
        <begin position="21"/>
        <end position="346"/>
    </location>
</feature>
<dbReference type="Pfam" id="PF14707">
    <property type="entry name" value="Sulfatase_C"/>
    <property type="match status" value="1"/>
</dbReference>
<dbReference type="PANTHER" id="PTHR42693">
    <property type="entry name" value="ARYLSULFATASE FAMILY MEMBER"/>
    <property type="match status" value="1"/>
</dbReference>
<keyword evidence="7" id="KW-0325">Glycoprotein</keyword>
<dbReference type="PROSITE" id="PS00523">
    <property type="entry name" value="SULFATASE_1"/>
    <property type="match status" value="1"/>
</dbReference>